<evidence type="ECO:0000256" key="2">
    <source>
        <dbReference type="ARBA" id="ARBA00004123"/>
    </source>
</evidence>
<evidence type="ECO:0000313" key="15">
    <source>
        <dbReference type="EMBL" id="JAG79061.1"/>
    </source>
</evidence>
<dbReference type="CDD" id="cd19525">
    <property type="entry name" value="RecA-like_Figl-1"/>
    <property type="match status" value="1"/>
</dbReference>
<dbReference type="OrthoDB" id="10251136at2759"/>
<dbReference type="FunFam" id="3.40.50.300:FF:000093">
    <property type="entry name" value="Fidgetin-like 1"/>
    <property type="match status" value="1"/>
</dbReference>
<dbReference type="SMART" id="SM00382">
    <property type="entry name" value="AAA"/>
    <property type="match status" value="1"/>
</dbReference>
<dbReference type="RefSeq" id="XP_011298238.1">
    <property type="nucleotide sequence ID" value="XM_011299936.1"/>
</dbReference>
<evidence type="ECO:0000259" key="14">
    <source>
        <dbReference type="SMART" id="SM00382"/>
    </source>
</evidence>
<dbReference type="GO" id="GO:0005694">
    <property type="term" value="C:chromosome"/>
    <property type="evidence" value="ECO:0007669"/>
    <property type="project" value="UniProtKB-ARBA"/>
</dbReference>
<sequence length="565" mass="63833">MNAKNLQPEAFNAGRYMPTYQSLKFNSPQENENSDSSRVSLTFKYLISRFLSSEVTTTLFRKGFDEYTVQMEKEHLKNSVPTKLPIKSGLKPGENLLNFSEPLPCTKDEKKHCRDLSFYLSNRDIKPLLPASDISKENWSRNQKVHLLRKEQSPKSLSCKNLNKWTNPVTSPVSRDPDATTDSDTEEIIRSNSSGAFRTANVIHQNNEKNANKLKRKNSVNNQFVCPVKRDNRRQESEQIIPKTEVSPDALIEDERLKNIDQKMIELIRNEIMDGGATVEWDDVAGLEGVKKIIKEIVVFPILRPDIFTGLRRPPKGILLFGPPGTGKTLIGKCVASQSKSTFFSISASSLTSKWVGEGEKMVRALFAVARVHQPSVVFIDEIDSLLTQRSETEHESSRRIKTEFLVQLDGATTGDDDRVLVIGATNRPQELDEAARRRFVKRLYIPLPESNARKQIVKNLLRNERHNLEDNDVDSIARLTQHYSGADMANLCKEASMGPIRSIPFEQLENIHKDSVRCVTLEDFQKAIGLVRPSVSQTDLDLYIRWDSTFGSGTACNTPGELDL</sequence>
<keyword evidence="17" id="KW-1185">Reference proteome</keyword>
<dbReference type="KEGG" id="fas:105263619"/>
<evidence type="ECO:0000256" key="1">
    <source>
        <dbReference type="ARBA" id="ARBA00001946"/>
    </source>
</evidence>
<accession>A0A0C9QZU1</accession>
<keyword evidence="4" id="KW-0479">Metal-binding</keyword>
<dbReference type="GO" id="GO:0016887">
    <property type="term" value="F:ATP hydrolysis activity"/>
    <property type="evidence" value="ECO:0007669"/>
    <property type="project" value="InterPro"/>
</dbReference>
<dbReference type="GO" id="GO:0051013">
    <property type="term" value="P:microtubule severing"/>
    <property type="evidence" value="ECO:0007669"/>
    <property type="project" value="UniProtKB-ARBA"/>
</dbReference>
<dbReference type="AlphaFoldDB" id="A0A0C9QZU1"/>
<dbReference type="EMBL" id="GBYB01009297">
    <property type="protein sequence ID" value="JAG79064.1"/>
    <property type="molecule type" value="Transcribed_RNA"/>
</dbReference>
<feature type="domain" description="AAA+ ATPase" evidence="14">
    <location>
        <begin position="314"/>
        <end position="450"/>
    </location>
</feature>
<dbReference type="PANTHER" id="PTHR23074:SF17">
    <property type="entry name" value="FIDGETIN-LIKE PROTEIN 1"/>
    <property type="match status" value="1"/>
</dbReference>
<dbReference type="InterPro" id="IPR041569">
    <property type="entry name" value="AAA_lid_3"/>
</dbReference>
<dbReference type="PANTHER" id="PTHR23074">
    <property type="entry name" value="AAA DOMAIN-CONTAINING"/>
    <property type="match status" value="1"/>
</dbReference>
<evidence type="ECO:0000313" key="17">
    <source>
        <dbReference type="Proteomes" id="UP000694866"/>
    </source>
</evidence>
<proteinExistence type="inferred from homology"/>
<gene>
    <name evidence="15" type="primary">fignl1_1</name>
    <name evidence="16" type="synonym">fignl1_0</name>
    <name evidence="18" type="synonym">LOC105263619</name>
    <name evidence="15" type="ORF">g.22732</name>
    <name evidence="16" type="ORF">g.22738</name>
</gene>
<keyword evidence="7 12" id="KW-0067">ATP-binding</keyword>
<feature type="compositionally biased region" description="Polar residues" evidence="13">
    <location>
        <begin position="159"/>
        <end position="173"/>
    </location>
</feature>
<dbReference type="GO" id="GO:0031114">
    <property type="term" value="P:regulation of microtubule depolymerization"/>
    <property type="evidence" value="ECO:0007669"/>
    <property type="project" value="UniProtKB-ARBA"/>
</dbReference>
<dbReference type="PROSITE" id="PS00674">
    <property type="entry name" value="AAA"/>
    <property type="match status" value="1"/>
</dbReference>
<evidence type="ECO:0000256" key="6">
    <source>
        <dbReference type="ARBA" id="ARBA00022801"/>
    </source>
</evidence>
<dbReference type="InterPro" id="IPR003959">
    <property type="entry name" value="ATPase_AAA_core"/>
</dbReference>
<dbReference type="Pfam" id="PF09336">
    <property type="entry name" value="Vps4_C"/>
    <property type="match status" value="1"/>
</dbReference>
<name>A0A0C9QZU1_9HYME</name>
<dbReference type="InterPro" id="IPR050304">
    <property type="entry name" value="MT-severing_AAA_ATPase"/>
</dbReference>
<dbReference type="Gene3D" id="1.10.8.60">
    <property type="match status" value="1"/>
</dbReference>
<reference evidence="18" key="2">
    <citation type="submission" date="2025-04" db="UniProtKB">
        <authorList>
            <consortium name="RefSeq"/>
        </authorList>
    </citation>
    <scope>IDENTIFICATION</scope>
    <source>
        <strain evidence="18">USDA-PBARC FA_bdor</strain>
        <tissue evidence="18">Whole organism</tissue>
    </source>
</reference>
<comment type="similarity">
    <text evidence="3 12">Belongs to the AAA ATPase family.</text>
</comment>
<accession>A0A9R1TVV8</accession>
<dbReference type="SUPFAM" id="SSF52540">
    <property type="entry name" value="P-loop containing nucleoside triphosphate hydrolases"/>
    <property type="match status" value="1"/>
</dbReference>
<comment type="subcellular location">
    <subcellularLocation>
        <location evidence="2">Nucleus</location>
    </subcellularLocation>
</comment>
<reference evidence="15" key="1">
    <citation type="submission" date="2015-01" db="EMBL/GenBank/DDBJ databases">
        <title>Transcriptome Assembly of Fopius arisanus.</title>
        <authorList>
            <person name="Geib S."/>
        </authorList>
    </citation>
    <scope>NUCLEOTIDE SEQUENCE</scope>
</reference>
<evidence type="ECO:0000256" key="7">
    <source>
        <dbReference type="ARBA" id="ARBA00022840"/>
    </source>
</evidence>
<keyword evidence="6" id="KW-0378">Hydrolase</keyword>
<keyword evidence="9" id="KW-0539">Nucleus</keyword>
<dbReference type="FunFam" id="1.10.8.60:FF:000022">
    <property type="entry name" value="Fidgetin like 1"/>
    <property type="match status" value="1"/>
</dbReference>
<evidence type="ECO:0000256" key="4">
    <source>
        <dbReference type="ARBA" id="ARBA00022723"/>
    </source>
</evidence>
<keyword evidence="5 12" id="KW-0547">Nucleotide-binding</keyword>
<dbReference type="InterPro" id="IPR015415">
    <property type="entry name" value="Spast_Vps4_C"/>
</dbReference>
<comment type="cofactor">
    <cofactor evidence="1">
        <name>Mg(2+)</name>
        <dbReference type="ChEBI" id="CHEBI:18420"/>
    </cofactor>
</comment>
<evidence type="ECO:0000256" key="13">
    <source>
        <dbReference type="SAM" id="MobiDB-lite"/>
    </source>
</evidence>
<dbReference type="GO" id="GO:0008568">
    <property type="term" value="F:microtubule severing ATPase activity"/>
    <property type="evidence" value="ECO:0007669"/>
    <property type="project" value="UniProtKB-ARBA"/>
</dbReference>
<keyword evidence="8" id="KW-0460">Magnesium</keyword>
<dbReference type="InterPro" id="IPR047858">
    <property type="entry name" value="FIGNL1_ATPase"/>
</dbReference>
<protein>
    <recommendedName>
        <fullName evidence="10">Fidgetin-like protein 1</fullName>
    </recommendedName>
</protein>
<dbReference type="GO" id="GO:0005524">
    <property type="term" value="F:ATP binding"/>
    <property type="evidence" value="ECO:0007669"/>
    <property type="project" value="UniProtKB-KW"/>
</dbReference>
<evidence type="ECO:0000256" key="10">
    <source>
        <dbReference type="ARBA" id="ARBA00035694"/>
    </source>
</evidence>
<evidence type="ECO:0000256" key="12">
    <source>
        <dbReference type="RuleBase" id="RU003651"/>
    </source>
</evidence>
<dbReference type="InterPro" id="IPR003960">
    <property type="entry name" value="ATPase_AAA_CS"/>
</dbReference>
<dbReference type="GO" id="GO:0005634">
    <property type="term" value="C:nucleus"/>
    <property type="evidence" value="ECO:0007669"/>
    <property type="project" value="UniProtKB-SubCell"/>
</dbReference>
<evidence type="ECO:0000313" key="18">
    <source>
        <dbReference type="RefSeq" id="XP_011298238.1"/>
    </source>
</evidence>
<dbReference type="GeneID" id="105263619"/>
<evidence type="ECO:0000313" key="16">
    <source>
        <dbReference type="EMBL" id="JAG79064.1"/>
    </source>
</evidence>
<dbReference type="GO" id="GO:0046872">
    <property type="term" value="F:metal ion binding"/>
    <property type="evidence" value="ECO:0007669"/>
    <property type="project" value="UniProtKB-KW"/>
</dbReference>
<comment type="catalytic activity">
    <reaction evidence="11">
        <text>ATP + H2O = ADP + phosphate + H(+)</text>
        <dbReference type="Rhea" id="RHEA:13065"/>
        <dbReference type="ChEBI" id="CHEBI:15377"/>
        <dbReference type="ChEBI" id="CHEBI:15378"/>
        <dbReference type="ChEBI" id="CHEBI:30616"/>
        <dbReference type="ChEBI" id="CHEBI:43474"/>
        <dbReference type="ChEBI" id="CHEBI:456216"/>
    </reaction>
</comment>
<evidence type="ECO:0000256" key="11">
    <source>
        <dbReference type="ARBA" id="ARBA00049360"/>
    </source>
</evidence>
<dbReference type="Proteomes" id="UP000694866">
    <property type="component" value="Unplaced"/>
</dbReference>
<evidence type="ECO:0000256" key="8">
    <source>
        <dbReference type="ARBA" id="ARBA00022842"/>
    </source>
</evidence>
<evidence type="ECO:0000256" key="5">
    <source>
        <dbReference type="ARBA" id="ARBA00022741"/>
    </source>
</evidence>
<feature type="region of interest" description="Disordered" evidence="13">
    <location>
        <begin position="159"/>
        <end position="185"/>
    </location>
</feature>
<organism evidence="15">
    <name type="scientific">Fopius arisanus</name>
    <dbReference type="NCBI Taxonomy" id="64838"/>
    <lineage>
        <taxon>Eukaryota</taxon>
        <taxon>Metazoa</taxon>
        <taxon>Ecdysozoa</taxon>
        <taxon>Arthropoda</taxon>
        <taxon>Hexapoda</taxon>
        <taxon>Insecta</taxon>
        <taxon>Pterygota</taxon>
        <taxon>Neoptera</taxon>
        <taxon>Endopterygota</taxon>
        <taxon>Hymenoptera</taxon>
        <taxon>Apocrita</taxon>
        <taxon>Ichneumonoidea</taxon>
        <taxon>Braconidae</taxon>
        <taxon>Opiinae</taxon>
        <taxon>Fopius</taxon>
    </lineage>
</organism>
<dbReference type="InterPro" id="IPR027417">
    <property type="entry name" value="P-loop_NTPase"/>
</dbReference>
<dbReference type="Pfam" id="PF00004">
    <property type="entry name" value="AAA"/>
    <property type="match status" value="1"/>
</dbReference>
<dbReference type="EMBL" id="GBYB01009294">
    <property type="protein sequence ID" value="JAG79061.1"/>
    <property type="molecule type" value="Transcribed_RNA"/>
</dbReference>
<dbReference type="Pfam" id="PF17862">
    <property type="entry name" value="AAA_lid_3"/>
    <property type="match status" value="1"/>
</dbReference>
<evidence type="ECO:0000256" key="3">
    <source>
        <dbReference type="ARBA" id="ARBA00006914"/>
    </source>
</evidence>
<dbReference type="GO" id="GO:0005813">
    <property type="term" value="C:centrosome"/>
    <property type="evidence" value="ECO:0007669"/>
    <property type="project" value="UniProtKB-ARBA"/>
</dbReference>
<dbReference type="GO" id="GO:0000070">
    <property type="term" value="P:mitotic sister chromatid segregation"/>
    <property type="evidence" value="ECO:0007669"/>
    <property type="project" value="UniProtKB-ARBA"/>
</dbReference>
<dbReference type="Gene3D" id="3.40.50.300">
    <property type="entry name" value="P-loop containing nucleotide triphosphate hydrolases"/>
    <property type="match status" value="1"/>
</dbReference>
<dbReference type="InterPro" id="IPR003593">
    <property type="entry name" value="AAA+_ATPase"/>
</dbReference>
<evidence type="ECO:0000256" key="9">
    <source>
        <dbReference type="ARBA" id="ARBA00023242"/>
    </source>
</evidence>